<sequence length="182" mass="19139" precursor="true">MKTTIFPCLLALALVACGETDTHVVEMSAADHDGMDHALSTTDDGAPLADDGVMPVIDVRLAWMRPHPQGRDVTAAYFVAGLSDGQADRLVEARIDGAERVELHGHTMDDQGMMRMRPVGPQRVAAETPLVFAPGGLHLMVHGLAAAAEGDTATGVLVFERAGEVPVVFAVQAAAPAEPTEH</sequence>
<dbReference type="InterPro" id="IPR007410">
    <property type="entry name" value="LpqE-like"/>
</dbReference>
<dbReference type="PROSITE" id="PS51257">
    <property type="entry name" value="PROKAR_LIPOPROTEIN"/>
    <property type="match status" value="1"/>
</dbReference>
<feature type="chain" id="PRO_5004168142" description="Copper(I)-binding protein" evidence="1">
    <location>
        <begin position="19"/>
        <end position="182"/>
    </location>
</feature>
<dbReference type="KEGG" id="mmr:Mmar10_3025"/>
<dbReference type="eggNOG" id="COG2847">
    <property type="taxonomic scope" value="Bacteria"/>
</dbReference>
<dbReference type="Gene3D" id="2.60.40.1890">
    <property type="entry name" value="PCu(A)C copper chaperone"/>
    <property type="match status" value="1"/>
</dbReference>
<dbReference type="Pfam" id="PF04314">
    <property type="entry name" value="PCuAC"/>
    <property type="match status" value="1"/>
</dbReference>
<dbReference type="HOGENOM" id="CLU_1480371_0_0_5"/>
<keyword evidence="1" id="KW-0732">Signal</keyword>
<dbReference type="InterPro" id="IPR058248">
    <property type="entry name" value="Lxx211020-like"/>
</dbReference>
<evidence type="ECO:0000313" key="3">
    <source>
        <dbReference type="Proteomes" id="UP000001964"/>
    </source>
</evidence>
<dbReference type="EMBL" id="CP000449">
    <property type="protein sequence ID" value="ABI67306.1"/>
    <property type="molecule type" value="Genomic_DNA"/>
</dbReference>
<dbReference type="SUPFAM" id="SSF110087">
    <property type="entry name" value="DR1885-like metal-binding protein"/>
    <property type="match status" value="1"/>
</dbReference>
<reference evidence="2 3" key="1">
    <citation type="submission" date="2006-08" db="EMBL/GenBank/DDBJ databases">
        <title>Complete sequence of Maricaulis maris MCS10.</title>
        <authorList>
            <consortium name="US DOE Joint Genome Institute"/>
            <person name="Copeland A."/>
            <person name="Lucas S."/>
            <person name="Lapidus A."/>
            <person name="Barry K."/>
            <person name="Detter J.C."/>
            <person name="Glavina del Rio T."/>
            <person name="Hammon N."/>
            <person name="Israni S."/>
            <person name="Dalin E."/>
            <person name="Tice H."/>
            <person name="Pitluck S."/>
            <person name="Saunders E."/>
            <person name="Brettin T."/>
            <person name="Bruce D."/>
            <person name="Han C."/>
            <person name="Tapia R."/>
            <person name="Gilna P."/>
            <person name="Schmutz J."/>
            <person name="Larimer F."/>
            <person name="Land M."/>
            <person name="Hauser L."/>
            <person name="Kyrpides N."/>
            <person name="Mikhailova N."/>
            <person name="Viollier P."/>
            <person name="Stephens C."/>
            <person name="Richardson P."/>
        </authorList>
    </citation>
    <scope>NUCLEOTIDE SEQUENCE [LARGE SCALE GENOMIC DNA]</scope>
    <source>
        <strain evidence="2 3">MCS10</strain>
    </source>
</reference>
<dbReference type="STRING" id="394221.Mmar10_3025"/>
<dbReference type="Proteomes" id="UP000001964">
    <property type="component" value="Chromosome"/>
</dbReference>
<evidence type="ECO:0000313" key="2">
    <source>
        <dbReference type="EMBL" id="ABI67306.1"/>
    </source>
</evidence>
<feature type="signal peptide" evidence="1">
    <location>
        <begin position="1"/>
        <end position="18"/>
    </location>
</feature>
<protein>
    <recommendedName>
        <fullName evidence="4">Copper(I)-binding protein</fullName>
    </recommendedName>
</protein>
<name>Q0AK87_MARMM</name>
<proteinExistence type="predicted"/>
<evidence type="ECO:0008006" key="4">
    <source>
        <dbReference type="Google" id="ProtNLM"/>
    </source>
</evidence>
<organism evidence="2 3">
    <name type="scientific">Maricaulis maris (strain MCS10)</name>
    <name type="common">Caulobacter maris</name>
    <dbReference type="NCBI Taxonomy" id="394221"/>
    <lineage>
        <taxon>Bacteria</taxon>
        <taxon>Pseudomonadati</taxon>
        <taxon>Pseudomonadota</taxon>
        <taxon>Alphaproteobacteria</taxon>
        <taxon>Maricaulales</taxon>
        <taxon>Maricaulaceae</taxon>
        <taxon>Maricaulis</taxon>
    </lineage>
</organism>
<keyword evidence="3" id="KW-1185">Reference proteome</keyword>
<dbReference type="InterPro" id="IPR036182">
    <property type="entry name" value="PCuAC_sf"/>
</dbReference>
<evidence type="ECO:0000256" key="1">
    <source>
        <dbReference type="SAM" id="SignalP"/>
    </source>
</evidence>
<accession>Q0AK87</accession>
<dbReference type="RefSeq" id="WP_011644950.1">
    <property type="nucleotide sequence ID" value="NC_008347.1"/>
</dbReference>
<dbReference type="AlphaFoldDB" id="Q0AK87"/>
<gene>
    <name evidence="2" type="ordered locus">Mmar10_3025</name>
</gene>
<dbReference type="PANTHER" id="PTHR36302">
    <property type="entry name" value="BLR7088 PROTEIN"/>
    <property type="match status" value="1"/>
</dbReference>
<dbReference type="PANTHER" id="PTHR36302:SF1">
    <property type="entry name" value="COPPER CHAPERONE PCU(A)C"/>
    <property type="match status" value="1"/>
</dbReference>